<evidence type="ECO:0000313" key="2">
    <source>
        <dbReference type="Proteomes" id="UP000283063"/>
    </source>
</evidence>
<evidence type="ECO:0000313" key="1">
    <source>
        <dbReference type="EMBL" id="AZV79195.1"/>
    </source>
</evidence>
<protein>
    <submittedName>
        <fullName evidence="1">DUF1800 domain-containing protein</fullName>
    </submittedName>
</protein>
<keyword evidence="2" id="KW-1185">Reference proteome</keyword>
<reference evidence="1 2" key="1">
    <citation type="submission" date="2018-10" db="EMBL/GenBank/DDBJ databases">
        <title>Parasedimentitalea marina sp. nov., a psychrophilic bacterium isolated from deep seawater of the New Britain Trench.</title>
        <authorList>
            <person name="Cao J."/>
        </authorList>
    </citation>
    <scope>NUCLEOTIDE SEQUENCE [LARGE SCALE GENOMIC DNA]</scope>
    <source>
        <strain evidence="1 2">W43</strain>
    </source>
</reference>
<organism evidence="1 2">
    <name type="scientific">Parasedimentitalea marina</name>
    <dbReference type="NCBI Taxonomy" id="2483033"/>
    <lineage>
        <taxon>Bacteria</taxon>
        <taxon>Pseudomonadati</taxon>
        <taxon>Pseudomonadota</taxon>
        <taxon>Alphaproteobacteria</taxon>
        <taxon>Rhodobacterales</taxon>
        <taxon>Paracoccaceae</taxon>
        <taxon>Parasedimentitalea</taxon>
    </lineage>
</organism>
<dbReference type="OrthoDB" id="9772295at2"/>
<dbReference type="Pfam" id="PF08811">
    <property type="entry name" value="DUF1800"/>
    <property type="match status" value="1"/>
</dbReference>
<name>A0A3T0N5A4_9RHOB</name>
<proteinExistence type="predicted"/>
<dbReference type="EMBL" id="CP033219">
    <property type="protein sequence ID" value="AZV79195.1"/>
    <property type="molecule type" value="Genomic_DNA"/>
</dbReference>
<dbReference type="RefSeq" id="WP_127749743.1">
    <property type="nucleotide sequence ID" value="NZ_CP033219.1"/>
</dbReference>
<dbReference type="Proteomes" id="UP000283063">
    <property type="component" value="Chromosome"/>
</dbReference>
<dbReference type="AlphaFoldDB" id="A0A3T0N5A4"/>
<gene>
    <name evidence="1" type="ORF">EBB79_15795</name>
</gene>
<dbReference type="KEGG" id="sedi:EBB79_15795"/>
<sequence>MKVSPALAEIRFGCGLSPDLTPKGSTEDILHRLAGPDHMAAAHPIADFDSLWLLAGAYTELRRQRRKTRGTEAYEDVNEQYKIMRREARFDRTRWFGQLILRHSQTEDGFRERLALFWGDHFTAQGKTGLVKLMGAPYVETAIRPYVSGTFADLLISAVTHPMMLDYLDQNRSIGPNSQLAQNSNRSRGLNENLAREVMELHTLGVDGPYTQQDVRQLAELFTGLSFKHKTGFRFNAKMAEPGSETVLAKDYGDDPAQLGQIHAVLGDLAVHPATADHIARKLVVHFVSDQPDPALVDHIAGRFRDTGGDLAQVYAALLEHPVAWVPGLQNVKPPFDFVASACRALAIQPAHVNRANPRKLAKRLIRPLDLMGQPWEHSIGPDGWPEEDSSWVTPQGLAARMRWAMLAPRQLIKVLPPPDIFVETSLGEFADGSVQFAARAAETQAEAIGLVLSSPAFQRR</sequence>
<accession>A0A3T0N5A4</accession>
<dbReference type="InterPro" id="IPR014917">
    <property type="entry name" value="DUF1800"/>
</dbReference>